<dbReference type="RefSeq" id="WP_379895514.1">
    <property type="nucleotide sequence ID" value="NZ_CBCSCT010000024.1"/>
</dbReference>
<feature type="transmembrane region" description="Helical" evidence="6">
    <location>
        <begin position="80"/>
        <end position="101"/>
    </location>
</feature>
<dbReference type="PANTHER" id="PTHR43701">
    <property type="entry name" value="MEMBRANE TRANSPORTER PROTEIN MJ0441-RELATED"/>
    <property type="match status" value="1"/>
</dbReference>
<feature type="transmembrane region" description="Helical" evidence="6">
    <location>
        <begin position="47"/>
        <end position="68"/>
    </location>
</feature>
<evidence type="ECO:0000256" key="6">
    <source>
        <dbReference type="RuleBase" id="RU363041"/>
    </source>
</evidence>
<comment type="caution">
    <text evidence="7">The sequence shown here is derived from an EMBL/GenBank/DDBJ whole genome shotgun (WGS) entry which is preliminary data.</text>
</comment>
<evidence type="ECO:0000256" key="5">
    <source>
        <dbReference type="ARBA" id="ARBA00023136"/>
    </source>
</evidence>
<feature type="transmembrane region" description="Helical" evidence="6">
    <location>
        <begin position="107"/>
        <end position="126"/>
    </location>
</feature>
<keyword evidence="3 6" id="KW-0812">Transmembrane</keyword>
<feature type="transmembrane region" description="Helical" evidence="6">
    <location>
        <begin position="7"/>
        <end position="35"/>
    </location>
</feature>
<evidence type="ECO:0000256" key="2">
    <source>
        <dbReference type="ARBA" id="ARBA00009142"/>
    </source>
</evidence>
<feature type="transmembrane region" description="Helical" evidence="6">
    <location>
        <begin position="248"/>
        <end position="266"/>
    </location>
</feature>
<name>A0ABW1ISJ6_9BACL</name>
<dbReference type="PANTHER" id="PTHR43701:SF2">
    <property type="entry name" value="MEMBRANE TRANSPORTER PROTEIN YJNA-RELATED"/>
    <property type="match status" value="1"/>
</dbReference>
<keyword evidence="8" id="KW-1185">Reference proteome</keyword>
<evidence type="ECO:0000256" key="4">
    <source>
        <dbReference type="ARBA" id="ARBA00022989"/>
    </source>
</evidence>
<organism evidence="7 8">
    <name type="scientific">Marinicrinis lubricantis</name>
    <dbReference type="NCBI Taxonomy" id="2086470"/>
    <lineage>
        <taxon>Bacteria</taxon>
        <taxon>Bacillati</taxon>
        <taxon>Bacillota</taxon>
        <taxon>Bacilli</taxon>
        <taxon>Bacillales</taxon>
        <taxon>Paenibacillaceae</taxon>
    </lineage>
</organism>
<sequence length="271" mass="29047">MSYVLLLLTGFVSAVFGSIVGLGGGIIIVPMLIYFGEYMLGESISTSVAVGTSLTVLIVTALASSVSYHKQKRIDMKSAWLFFAASGPATIVGASLTDLFNPDTFELAFGIFMLLMAILLIARAYMKPLNIQWGIRRTFTDQKGTTYEYGYGRVSALIVGFFVGFVSGLFGIGGGSLFVPAMVLLFGYPPHVATATSMFVIFLSSLMGSTAHWVQGNIHLIAALLLAPGAWLGGKTGAWITMKMSSEVLLWVLRVTFVVVAFRMIFSGITG</sequence>
<accession>A0ABW1ISJ6</accession>
<evidence type="ECO:0000313" key="8">
    <source>
        <dbReference type="Proteomes" id="UP001596250"/>
    </source>
</evidence>
<feature type="transmembrane region" description="Helical" evidence="6">
    <location>
        <begin position="192"/>
        <end position="214"/>
    </location>
</feature>
<keyword evidence="5 6" id="KW-0472">Membrane</keyword>
<evidence type="ECO:0000256" key="1">
    <source>
        <dbReference type="ARBA" id="ARBA00004141"/>
    </source>
</evidence>
<proteinExistence type="inferred from homology"/>
<feature type="transmembrane region" description="Helical" evidence="6">
    <location>
        <begin position="157"/>
        <end position="186"/>
    </location>
</feature>
<dbReference type="InterPro" id="IPR051598">
    <property type="entry name" value="TSUP/Inactive_protease-like"/>
</dbReference>
<dbReference type="InterPro" id="IPR002781">
    <property type="entry name" value="TM_pro_TauE-like"/>
</dbReference>
<comment type="subcellular location">
    <subcellularLocation>
        <location evidence="6">Cell membrane</location>
        <topology evidence="6">Multi-pass membrane protein</topology>
    </subcellularLocation>
    <subcellularLocation>
        <location evidence="1">Membrane</location>
        <topology evidence="1">Multi-pass membrane protein</topology>
    </subcellularLocation>
</comment>
<protein>
    <recommendedName>
        <fullName evidence="6">Probable membrane transporter protein</fullName>
    </recommendedName>
</protein>
<gene>
    <name evidence="7" type="ORF">ACFPXP_16865</name>
</gene>
<dbReference type="Pfam" id="PF01925">
    <property type="entry name" value="TauE"/>
    <property type="match status" value="1"/>
</dbReference>
<feature type="transmembrane region" description="Helical" evidence="6">
    <location>
        <begin position="221"/>
        <end position="242"/>
    </location>
</feature>
<reference evidence="8" key="1">
    <citation type="journal article" date="2019" name="Int. J. Syst. Evol. Microbiol.">
        <title>The Global Catalogue of Microorganisms (GCM) 10K type strain sequencing project: providing services to taxonomists for standard genome sequencing and annotation.</title>
        <authorList>
            <consortium name="The Broad Institute Genomics Platform"/>
            <consortium name="The Broad Institute Genome Sequencing Center for Infectious Disease"/>
            <person name="Wu L."/>
            <person name="Ma J."/>
        </authorList>
    </citation>
    <scope>NUCLEOTIDE SEQUENCE [LARGE SCALE GENOMIC DNA]</scope>
    <source>
        <strain evidence="8">CCM 8749</strain>
    </source>
</reference>
<keyword evidence="6" id="KW-1003">Cell membrane</keyword>
<evidence type="ECO:0000256" key="3">
    <source>
        <dbReference type="ARBA" id="ARBA00022692"/>
    </source>
</evidence>
<dbReference type="EMBL" id="JBHSQV010000175">
    <property type="protein sequence ID" value="MFC5988075.1"/>
    <property type="molecule type" value="Genomic_DNA"/>
</dbReference>
<dbReference type="Proteomes" id="UP001596250">
    <property type="component" value="Unassembled WGS sequence"/>
</dbReference>
<comment type="similarity">
    <text evidence="2 6">Belongs to the 4-toluene sulfonate uptake permease (TSUP) (TC 2.A.102) family.</text>
</comment>
<evidence type="ECO:0000313" key="7">
    <source>
        <dbReference type="EMBL" id="MFC5988075.1"/>
    </source>
</evidence>
<keyword evidence="4 6" id="KW-1133">Transmembrane helix</keyword>